<dbReference type="SUPFAM" id="SSF47616">
    <property type="entry name" value="GST C-terminal domain-like"/>
    <property type="match status" value="2"/>
</dbReference>
<evidence type="ECO:0000256" key="1">
    <source>
        <dbReference type="ARBA" id="ARBA00011738"/>
    </source>
</evidence>
<name>A0ABN9U2W3_9DINO</name>
<proteinExistence type="predicted"/>
<feature type="domain" description="GST N-terminal" evidence="3">
    <location>
        <begin position="26"/>
        <end position="106"/>
    </location>
</feature>
<gene>
    <name evidence="5" type="ORF">PCOR1329_LOCUS44732</name>
</gene>
<dbReference type="PANTHER" id="PTHR43969">
    <property type="entry name" value="GLUTATHIONE S TRANSFERASE D10, ISOFORM A-RELATED"/>
    <property type="match status" value="1"/>
</dbReference>
<dbReference type="InterPro" id="IPR040079">
    <property type="entry name" value="Glutathione_S-Trfase"/>
</dbReference>
<evidence type="ECO:0008006" key="7">
    <source>
        <dbReference type="Google" id="ProtNLM"/>
    </source>
</evidence>
<dbReference type="InterPro" id="IPR004045">
    <property type="entry name" value="Glutathione_S-Trfase_N"/>
</dbReference>
<feature type="domain" description="GST C-terminal" evidence="4">
    <location>
        <begin position="354"/>
        <end position="490"/>
    </location>
</feature>
<dbReference type="Gene3D" id="3.40.30.10">
    <property type="entry name" value="Glutaredoxin"/>
    <property type="match status" value="2"/>
</dbReference>
<accession>A0ABN9U2W3</accession>
<dbReference type="SUPFAM" id="SSF52833">
    <property type="entry name" value="Thioredoxin-like"/>
    <property type="match status" value="2"/>
</dbReference>
<protein>
    <recommendedName>
        <fullName evidence="7">Glutathione transferase</fullName>
    </recommendedName>
</protein>
<dbReference type="PANTHER" id="PTHR43969:SF9">
    <property type="entry name" value="GLUTATHIONE S TRANSFERASE D10, ISOFORM A-RELATED"/>
    <property type="match status" value="1"/>
</dbReference>
<dbReference type="Proteomes" id="UP001189429">
    <property type="component" value="Unassembled WGS sequence"/>
</dbReference>
<comment type="caution">
    <text evidence="5">The sequence shown here is derived from an EMBL/GenBank/DDBJ whole genome shotgun (WGS) entry which is preliminary data.</text>
</comment>
<feature type="domain" description="GST N-terminal" evidence="3">
    <location>
        <begin position="269"/>
        <end position="349"/>
    </location>
</feature>
<comment type="subunit">
    <text evidence="1">Homodimer.</text>
</comment>
<dbReference type="SFLD" id="SFLDS00019">
    <property type="entry name" value="Glutathione_Transferase_(cytos"/>
    <property type="match status" value="2"/>
</dbReference>
<dbReference type="InterPro" id="IPR010987">
    <property type="entry name" value="Glutathione-S-Trfase_C-like"/>
</dbReference>
<evidence type="ECO:0000313" key="5">
    <source>
        <dbReference type="EMBL" id="CAK0853155.1"/>
    </source>
</evidence>
<reference evidence="5" key="1">
    <citation type="submission" date="2023-10" db="EMBL/GenBank/DDBJ databases">
        <authorList>
            <person name="Chen Y."/>
            <person name="Shah S."/>
            <person name="Dougan E. K."/>
            <person name="Thang M."/>
            <person name="Chan C."/>
        </authorList>
    </citation>
    <scope>NUCLEOTIDE SEQUENCE [LARGE SCALE GENOMIC DNA]</scope>
</reference>
<evidence type="ECO:0000313" key="6">
    <source>
        <dbReference type="Proteomes" id="UP001189429"/>
    </source>
</evidence>
<dbReference type="PROSITE" id="PS50404">
    <property type="entry name" value="GST_NTER"/>
    <property type="match status" value="2"/>
</dbReference>
<evidence type="ECO:0000256" key="2">
    <source>
        <dbReference type="SAM" id="MobiDB-lite"/>
    </source>
</evidence>
<evidence type="ECO:0000259" key="3">
    <source>
        <dbReference type="PROSITE" id="PS50404"/>
    </source>
</evidence>
<dbReference type="InterPro" id="IPR036249">
    <property type="entry name" value="Thioredoxin-like_sf"/>
</dbReference>
<dbReference type="InterPro" id="IPR036282">
    <property type="entry name" value="Glutathione-S-Trfase_C_sf"/>
</dbReference>
<dbReference type="EMBL" id="CAUYUJ010015377">
    <property type="protein sequence ID" value="CAK0853155.1"/>
    <property type="molecule type" value="Genomic_DNA"/>
</dbReference>
<dbReference type="PROSITE" id="PS50405">
    <property type="entry name" value="GST_CTER"/>
    <property type="match status" value="1"/>
</dbReference>
<organism evidence="5 6">
    <name type="scientific">Prorocentrum cordatum</name>
    <dbReference type="NCBI Taxonomy" id="2364126"/>
    <lineage>
        <taxon>Eukaryota</taxon>
        <taxon>Sar</taxon>
        <taxon>Alveolata</taxon>
        <taxon>Dinophyceae</taxon>
        <taxon>Prorocentrales</taxon>
        <taxon>Prorocentraceae</taxon>
        <taxon>Prorocentrum</taxon>
    </lineage>
</organism>
<sequence>MGVCASSGAKKSVANPAVKESSPPPSKVEVLGLPVSQNTMGPVLLAMDCGKGGLEMCDIMKGEQMKPEFLAMNPFHHIPTMKDGGVSIGESTAILRYIAMRYKPEYYPVDDPVACGKIDFALDSFTAEVYEKGHYHTVYVVLGFTSAPVDQKAANDKYSELLDAWLKHFLQGKFVNGDKLSIADFKAVPFLIAGLQPAVESTIGLTLPDRARQYVEDFCAAVPSSGMLKSAGGYSIVEFLASKAPDAKAAVNSYTKVEYIMEPTPEPSGDVKIFGLPVSQNTMGPVLLAMDCGKGGLEMCDIMKGEQMKPEFLAMNPFHHIPTMKDGGVSIGESTAILRYIAMKYKPEYYPVDDPVACGKIDFALDSFTTEVYEKGHYHTVYVVLGFTSAPADQKAANDKYSELLDAWLKHFLQGKFVNGDKLSIADFKAVPFLIAGLQPAVESTIGLKLPDRAKQYVEDFCAAVPSSGMLKSAGGYSIVEFLASKMPDLFTSVHRLKHGSLCKLGS</sequence>
<dbReference type="Pfam" id="PF13417">
    <property type="entry name" value="GST_N_3"/>
    <property type="match status" value="2"/>
</dbReference>
<evidence type="ECO:0000259" key="4">
    <source>
        <dbReference type="PROSITE" id="PS50405"/>
    </source>
</evidence>
<feature type="region of interest" description="Disordered" evidence="2">
    <location>
        <begin position="1"/>
        <end position="26"/>
    </location>
</feature>
<keyword evidence="6" id="KW-1185">Reference proteome</keyword>
<dbReference type="Gene3D" id="1.20.1050.10">
    <property type="match status" value="2"/>
</dbReference>